<accession>A0A7W9YAZ4</accession>
<dbReference type="SUPFAM" id="SSF56784">
    <property type="entry name" value="HAD-like"/>
    <property type="match status" value="1"/>
</dbReference>
<organism evidence="1 2">
    <name type="scientific">Rhizobium wenxiniae</name>
    <dbReference type="NCBI Taxonomy" id="1737357"/>
    <lineage>
        <taxon>Bacteria</taxon>
        <taxon>Pseudomonadati</taxon>
        <taxon>Pseudomonadota</taxon>
        <taxon>Alphaproteobacteria</taxon>
        <taxon>Hyphomicrobiales</taxon>
        <taxon>Rhizobiaceae</taxon>
        <taxon>Rhizobium/Agrobacterium group</taxon>
        <taxon>Rhizobium</taxon>
    </lineage>
</organism>
<evidence type="ECO:0000313" key="2">
    <source>
        <dbReference type="Proteomes" id="UP000547879"/>
    </source>
</evidence>
<dbReference type="PANTHER" id="PTHR43434:SF16">
    <property type="entry name" value="BLL8046 PROTEIN"/>
    <property type="match status" value="1"/>
</dbReference>
<dbReference type="Gene3D" id="1.10.150.240">
    <property type="entry name" value="Putative phosphatase, domain 2"/>
    <property type="match status" value="1"/>
</dbReference>
<comment type="caution">
    <text evidence="1">The sequence shown here is derived from an EMBL/GenBank/DDBJ whole genome shotgun (WGS) entry which is preliminary data.</text>
</comment>
<dbReference type="InterPro" id="IPR023214">
    <property type="entry name" value="HAD_sf"/>
</dbReference>
<gene>
    <name evidence="1" type="ORF">HNQ72_005031</name>
</gene>
<dbReference type="Gene3D" id="3.40.50.1000">
    <property type="entry name" value="HAD superfamily/HAD-like"/>
    <property type="match status" value="1"/>
</dbReference>
<dbReference type="AlphaFoldDB" id="A0A7W9YAZ4"/>
<dbReference type="GO" id="GO:0005829">
    <property type="term" value="C:cytosol"/>
    <property type="evidence" value="ECO:0007669"/>
    <property type="project" value="TreeGrafter"/>
</dbReference>
<dbReference type="PANTHER" id="PTHR43434">
    <property type="entry name" value="PHOSPHOGLYCOLATE PHOSPHATASE"/>
    <property type="match status" value="1"/>
</dbReference>
<protein>
    <submittedName>
        <fullName evidence="1">Membrane protein</fullName>
    </submittedName>
</protein>
<dbReference type="Pfam" id="PF13419">
    <property type="entry name" value="HAD_2"/>
    <property type="match status" value="1"/>
</dbReference>
<dbReference type="GO" id="GO:0008967">
    <property type="term" value="F:phosphoglycolate phosphatase activity"/>
    <property type="evidence" value="ECO:0007669"/>
    <property type="project" value="TreeGrafter"/>
</dbReference>
<dbReference type="InterPro" id="IPR006439">
    <property type="entry name" value="HAD-SF_hydro_IA"/>
</dbReference>
<sequence length="210" mass="22683">MDSNDLHVLAWREAFESIGITFSEPEIHAQIGKGADMLIPALKPDLDAATCQELGKLQGGIFRRKYRASVKPFRHAFELLAHSSECQQQVVLASSASQDDLSHYMDELNIRELVAATTSGGEVENTKPSPDIFSTALAKLKDVTTEEVMVVGDSPYDVEAARKIGISTVALRSGGFADVLLRNAGAIAIYDDVAALLSDYANSPLGHHIE</sequence>
<dbReference type="Proteomes" id="UP000547879">
    <property type="component" value="Unassembled WGS sequence"/>
</dbReference>
<keyword evidence="2" id="KW-1185">Reference proteome</keyword>
<evidence type="ECO:0000313" key="1">
    <source>
        <dbReference type="EMBL" id="MBB6165185.1"/>
    </source>
</evidence>
<dbReference type="GO" id="GO:0006281">
    <property type="term" value="P:DNA repair"/>
    <property type="evidence" value="ECO:0007669"/>
    <property type="project" value="TreeGrafter"/>
</dbReference>
<dbReference type="NCBIfam" id="TIGR01549">
    <property type="entry name" value="HAD-SF-IA-v1"/>
    <property type="match status" value="1"/>
</dbReference>
<reference evidence="1 2" key="1">
    <citation type="submission" date="2020-08" db="EMBL/GenBank/DDBJ databases">
        <title>Genomic Encyclopedia of Type Strains, Phase IV (KMG-IV): sequencing the most valuable type-strain genomes for metagenomic binning, comparative biology and taxonomic classification.</title>
        <authorList>
            <person name="Goeker M."/>
        </authorList>
    </citation>
    <scope>NUCLEOTIDE SEQUENCE [LARGE SCALE GENOMIC DNA]</scope>
    <source>
        <strain evidence="1 2">DSM 100734</strain>
    </source>
</reference>
<name>A0A7W9YAZ4_9HYPH</name>
<dbReference type="InterPro" id="IPR050155">
    <property type="entry name" value="HAD-like_hydrolase_sf"/>
</dbReference>
<dbReference type="InterPro" id="IPR023198">
    <property type="entry name" value="PGP-like_dom2"/>
</dbReference>
<proteinExistence type="predicted"/>
<dbReference type="InterPro" id="IPR036412">
    <property type="entry name" value="HAD-like_sf"/>
</dbReference>
<dbReference type="EMBL" id="JACHEG010000008">
    <property type="protein sequence ID" value="MBB6165185.1"/>
    <property type="molecule type" value="Genomic_DNA"/>
</dbReference>
<dbReference type="InterPro" id="IPR041492">
    <property type="entry name" value="HAD_2"/>
</dbReference>